<dbReference type="SUPFAM" id="SSF56784">
    <property type="entry name" value="HAD-like"/>
    <property type="match status" value="1"/>
</dbReference>
<evidence type="ECO:0000256" key="1">
    <source>
        <dbReference type="ARBA" id="ARBA00022801"/>
    </source>
</evidence>
<comment type="similarity">
    <text evidence="2">Belongs to the HAD-like hydrolase superfamily.</text>
</comment>
<dbReference type="GeneID" id="105365584"/>
<dbReference type="Gene3D" id="3.40.50.1000">
    <property type="entry name" value="HAD superfamily/HAD-like"/>
    <property type="match status" value="2"/>
</dbReference>
<keyword evidence="1 2" id="KW-0378">Hydrolase</keyword>
<dbReference type="GO" id="GO:0016791">
    <property type="term" value="F:phosphatase activity"/>
    <property type="evidence" value="ECO:0007669"/>
    <property type="project" value="InterPro"/>
</dbReference>
<dbReference type="RefSeq" id="XP_011502094.1">
    <property type="nucleotide sequence ID" value="XM_011503792.1"/>
</dbReference>
<feature type="active site" description="Proton donor" evidence="3">
    <location>
        <position position="27"/>
    </location>
</feature>
<dbReference type="InterPro" id="IPR036412">
    <property type="entry name" value="HAD-like_sf"/>
</dbReference>
<feature type="active site" description="Proton donor" evidence="3">
    <location>
        <position position="29"/>
    </location>
</feature>
<dbReference type="InterPro" id="IPR023214">
    <property type="entry name" value="HAD_sf"/>
</dbReference>
<dbReference type="NCBIfam" id="TIGR01460">
    <property type="entry name" value="HAD-SF-IIA"/>
    <property type="match status" value="1"/>
</dbReference>
<evidence type="ECO:0000256" key="3">
    <source>
        <dbReference type="PIRSR" id="PIRSR000915-1"/>
    </source>
</evidence>
<gene>
    <name evidence="7" type="primary">LOC105365584</name>
</gene>
<proteinExistence type="inferred from homology"/>
<evidence type="ECO:0000313" key="6">
    <source>
        <dbReference type="Proteomes" id="UP000695007"/>
    </source>
</evidence>
<dbReference type="AlphaFoldDB" id="A0AAJ7DZG4"/>
<dbReference type="PANTHER" id="PTHR19288">
    <property type="entry name" value="4-NITROPHENYLPHOSPHATASE-RELATED"/>
    <property type="match status" value="1"/>
</dbReference>
<evidence type="ECO:0000256" key="2">
    <source>
        <dbReference type="PIRNR" id="PIRNR000915"/>
    </source>
</evidence>
<dbReference type="Pfam" id="PF13344">
    <property type="entry name" value="Hydrolase_6"/>
    <property type="match status" value="1"/>
</dbReference>
<organism evidence="6 7">
    <name type="scientific">Ceratosolen solmsi marchali</name>
    <dbReference type="NCBI Taxonomy" id="326594"/>
    <lineage>
        <taxon>Eukaryota</taxon>
        <taxon>Metazoa</taxon>
        <taxon>Ecdysozoa</taxon>
        <taxon>Arthropoda</taxon>
        <taxon>Hexapoda</taxon>
        <taxon>Insecta</taxon>
        <taxon>Pterygota</taxon>
        <taxon>Neoptera</taxon>
        <taxon>Endopterygota</taxon>
        <taxon>Hymenoptera</taxon>
        <taxon>Apocrita</taxon>
        <taxon>Proctotrupomorpha</taxon>
        <taxon>Chalcidoidea</taxon>
        <taxon>Agaonidae</taxon>
        <taxon>Agaoninae</taxon>
        <taxon>Ceratosolen</taxon>
    </lineage>
</organism>
<dbReference type="KEGG" id="csol:105365584"/>
<dbReference type="GO" id="GO:0046872">
    <property type="term" value="F:metal ion binding"/>
    <property type="evidence" value="ECO:0007669"/>
    <property type="project" value="UniProtKB-KW"/>
</dbReference>
<dbReference type="NCBIfam" id="TIGR01452">
    <property type="entry name" value="PGP_euk"/>
    <property type="match status" value="1"/>
</dbReference>
<comment type="cofactor">
    <cofactor evidence="5">
        <name>Mg(2+)</name>
        <dbReference type="ChEBI" id="CHEBI:18420"/>
    </cofactor>
    <text evidence="5">Divalent metal ions. Mg(2+) is the most effective.</text>
</comment>
<dbReference type="GO" id="GO:0005737">
    <property type="term" value="C:cytoplasm"/>
    <property type="evidence" value="ECO:0007669"/>
    <property type="project" value="TreeGrafter"/>
</dbReference>
<keyword evidence="5" id="KW-0460">Magnesium</keyword>
<keyword evidence="6" id="KW-1185">Reference proteome</keyword>
<keyword evidence="5" id="KW-0479">Metal-binding</keyword>
<evidence type="ECO:0000256" key="5">
    <source>
        <dbReference type="PIRSR" id="PIRSR000915-3"/>
    </source>
</evidence>
<feature type="binding site" evidence="5">
    <location>
        <position position="29"/>
    </location>
    <ligand>
        <name>Mg(2+)</name>
        <dbReference type="ChEBI" id="CHEBI:18420"/>
    </ligand>
</feature>
<protein>
    <submittedName>
        <fullName evidence="7">Phosphoglycolate phosphatase</fullName>
    </submittedName>
</protein>
<evidence type="ECO:0000256" key="4">
    <source>
        <dbReference type="PIRSR" id="PIRSR000915-2"/>
    </source>
</evidence>
<feature type="binding site" evidence="4">
    <location>
        <position position="220"/>
    </location>
    <ligand>
        <name>substrate</name>
    </ligand>
</feature>
<dbReference type="Proteomes" id="UP000695007">
    <property type="component" value="Unplaced"/>
</dbReference>
<dbReference type="PIRSF" id="PIRSF000915">
    <property type="entry name" value="PGP-type_phosphatase"/>
    <property type="match status" value="1"/>
</dbReference>
<evidence type="ECO:0000313" key="7">
    <source>
        <dbReference type="RefSeq" id="XP_011502094.1"/>
    </source>
</evidence>
<feature type="binding site" evidence="5">
    <location>
        <position position="27"/>
    </location>
    <ligand>
        <name>Mg(2+)</name>
        <dbReference type="ChEBI" id="CHEBI:18420"/>
    </ligand>
</feature>
<name>A0AAJ7DZG4_9HYME</name>
<sequence length="304" mass="33631">MAAVDLKSLDKQNMEKFLESFDIVLSDCDGVLWRETDVINGSPEAVNKLKQLGKKFFFVTNNNGNTRLELVKKCKNFGYNAVTEEILCTSYLAAVYLKEKNFQKKVYIVGSEGIAQELDAQGIKHFGVGPDVMIGNELDIHKSFEPDPDVGAVIVGFDKHFSYPKLVKAATYAQMPGVHFLGTNPDLQRPSPYKTRYPGAGCFLLAIEAAAGKKAVILGKPETFISEIIKQKFHVNPSRTLMIGDNLNTDILLGKRCGYLTLMVLSGITSQEDLEVLKNSNSSILPDFWTNQLSDLHACLNTLS</sequence>
<feature type="binding site" evidence="5">
    <location>
        <position position="245"/>
    </location>
    <ligand>
        <name>Mg(2+)</name>
        <dbReference type="ChEBI" id="CHEBI:18420"/>
    </ligand>
</feature>
<dbReference type="PANTHER" id="PTHR19288:SF93">
    <property type="entry name" value="FI11325P-RELATED"/>
    <property type="match status" value="1"/>
</dbReference>
<reference evidence="7" key="1">
    <citation type="submission" date="2025-08" db="UniProtKB">
        <authorList>
            <consortium name="RefSeq"/>
        </authorList>
    </citation>
    <scope>IDENTIFICATION</scope>
</reference>
<dbReference type="Pfam" id="PF13242">
    <property type="entry name" value="Hydrolase_like"/>
    <property type="match status" value="1"/>
</dbReference>
<dbReference type="InterPro" id="IPR006357">
    <property type="entry name" value="HAD-SF_hydro_IIA"/>
</dbReference>
<accession>A0AAJ7DZG4</accession>
<dbReference type="InterPro" id="IPR006349">
    <property type="entry name" value="PGP_euk"/>
</dbReference>